<accession>A0A914Q888</accession>
<protein>
    <submittedName>
        <fullName evidence="13">Kinesin motor domain-containing protein</fullName>
    </submittedName>
</protein>
<evidence type="ECO:0000256" key="8">
    <source>
        <dbReference type="SAM" id="Coils"/>
    </source>
</evidence>
<evidence type="ECO:0000256" key="6">
    <source>
        <dbReference type="ARBA" id="ARBA00023212"/>
    </source>
</evidence>
<keyword evidence="12" id="KW-1185">Reference proteome</keyword>
<feature type="compositionally biased region" description="Basic and acidic residues" evidence="9">
    <location>
        <begin position="577"/>
        <end position="589"/>
    </location>
</feature>
<name>A0A914Q888_9BILA</name>
<evidence type="ECO:0000259" key="11">
    <source>
        <dbReference type="PROSITE" id="PS50067"/>
    </source>
</evidence>
<feature type="region of interest" description="Disordered" evidence="9">
    <location>
        <begin position="467"/>
        <end position="490"/>
    </location>
</feature>
<feature type="region of interest" description="Disordered" evidence="9">
    <location>
        <begin position="662"/>
        <end position="691"/>
    </location>
</feature>
<dbReference type="GO" id="GO:0051231">
    <property type="term" value="P:spindle elongation"/>
    <property type="evidence" value="ECO:0007669"/>
    <property type="project" value="TreeGrafter"/>
</dbReference>
<keyword evidence="7" id="KW-0505">Motor protein</keyword>
<feature type="transmembrane region" description="Helical" evidence="10">
    <location>
        <begin position="761"/>
        <end position="784"/>
    </location>
</feature>
<dbReference type="GO" id="GO:0007018">
    <property type="term" value="P:microtubule-based movement"/>
    <property type="evidence" value="ECO:0007669"/>
    <property type="project" value="InterPro"/>
</dbReference>
<comment type="subcellular location">
    <subcellularLocation>
        <location evidence="1">Cytoplasm</location>
        <location evidence="1">Cytoskeleton</location>
    </subcellularLocation>
</comment>
<feature type="compositionally biased region" description="Polar residues" evidence="9">
    <location>
        <begin position="590"/>
        <end position="599"/>
    </location>
</feature>
<feature type="region of interest" description="Disordered" evidence="9">
    <location>
        <begin position="559"/>
        <end position="625"/>
    </location>
</feature>
<dbReference type="PROSITE" id="PS50067">
    <property type="entry name" value="KINESIN_MOTOR_2"/>
    <property type="match status" value="1"/>
</dbReference>
<reference evidence="13" key="1">
    <citation type="submission" date="2022-11" db="UniProtKB">
        <authorList>
            <consortium name="WormBaseParasite"/>
        </authorList>
    </citation>
    <scope>IDENTIFICATION</scope>
</reference>
<dbReference type="CDD" id="cd00106">
    <property type="entry name" value="KISc"/>
    <property type="match status" value="1"/>
</dbReference>
<evidence type="ECO:0000313" key="13">
    <source>
        <dbReference type="WBParaSite" id="PDA_v2.g27747.t1"/>
    </source>
</evidence>
<evidence type="ECO:0000256" key="3">
    <source>
        <dbReference type="ARBA" id="ARBA00022741"/>
    </source>
</evidence>
<evidence type="ECO:0000256" key="4">
    <source>
        <dbReference type="ARBA" id="ARBA00022840"/>
    </source>
</evidence>
<keyword evidence="3 7" id="KW-0547">Nucleotide-binding</keyword>
<proteinExistence type="inferred from homology"/>
<dbReference type="Proteomes" id="UP000887578">
    <property type="component" value="Unplaced"/>
</dbReference>
<keyword evidence="2" id="KW-0963">Cytoplasm</keyword>
<dbReference type="GO" id="GO:0007052">
    <property type="term" value="P:mitotic spindle organization"/>
    <property type="evidence" value="ECO:0007669"/>
    <property type="project" value="TreeGrafter"/>
</dbReference>
<dbReference type="InterPro" id="IPR036961">
    <property type="entry name" value="Kinesin_motor_dom_sf"/>
</dbReference>
<dbReference type="PRINTS" id="PR00380">
    <property type="entry name" value="KINESINHEAVY"/>
</dbReference>
<feature type="compositionally biased region" description="Low complexity" evidence="9">
    <location>
        <begin position="662"/>
        <end position="679"/>
    </location>
</feature>
<dbReference type="Pfam" id="PF00225">
    <property type="entry name" value="Kinesin"/>
    <property type="match status" value="1"/>
</dbReference>
<dbReference type="PANTHER" id="PTHR47969:SF15">
    <property type="entry name" value="CHROMOSOME-ASSOCIATED KINESIN KIF4A-RELATED"/>
    <property type="match status" value="1"/>
</dbReference>
<keyword evidence="10" id="KW-1133">Transmembrane helix</keyword>
<evidence type="ECO:0000256" key="7">
    <source>
        <dbReference type="PROSITE-ProRule" id="PRU00283"/>
    </source>
</evidence>
<dbReference type="InterPro" id="IPR027417">
    <property type="entry name" value="P-loop_NTPase"/>
</dbReference>
<dbReference type="InterPro" id="IPR001752">
    <property type="entry name" value="Kinesin_motor_dom"/>
</dbReference>
<sequence>MDSSSDKAVNIKTVARVRPCFDGTNRQSSLTINSESSTVTVKLPNKEQIFHLDNAFDENSTQDTIYKSVAQPIVVGFLGGTNGTIFAYGQTGSGKTYTMNGLERDTKADSPTRGIIVRAVENIFENLNATVEKNPCSFKYSLKCAFIQVYKERPFDLLQSGDVEVTIQGSREQVSFRGAKEFEVKSVEECIKYLRNGWKKRKTAGTSMNVESSRSHAIFILTLFTETIEGTLINNRTSRLNFGDLAGSERQKDTNNTGERFKEAGSINQDLLSLSRIIRYLPTAKQGTFIPYSSSKLTMLLRDSLGGNARTAIIVTIHSNCDFVRDTMSTLTFAENCKKVKNTAKVNEAVSMKDVGLWKAEIQRLSNEKQQIKEEKEQREKILQNEKKQLEETIVEMKIKHEQEIKMLYEKQKREMIEFQKRTINSTLLSKTFIFNKSDETIHLSRENDHIIIKEIMKSLLDQVKSLQGGDDTETETSSGVENDSNGYHQNFILPQDQPLAFSSLENLTGPSFMDNLSFEQSDSDIRDETAHFIVYEENDRKNESSVVGHDDFFGDKSKHNSFDSNNGANSDNTFTADRDEGHDSKNFLDKNNPTSFDVSESDDRHKSLSPENEVESNDSSPKIIDFNVSQDHDFVTEDNFGKLLAICDLNSDYDIDESAATAASNNSLNESNQNRSLSGVSEGGNQGQNIADYSCRDNTCNGDFGIDESSVESTSFPLFEKSPEQNAAQNSAHFGAPERVYQEQNIANNSFNGDFGNQTYVFLTSVTVLLFYFSVSMNQLFLLS</sequence>
<evidence type="ECO:0000256" key="5">
    <source>
        <dbReference type="ARBA" id="ARBA00023054"/>
    </source>
</evidence>
<dbReference type="GO" id="GO:0005524">
    <property type="term" value="F:ATP binding"/>
    <property type="evidence" value="ECO:0007669"/>
    <property type="project" value="UniProtKB-UniRule"/>
</dbReference>
<dbReference type="SMART" id="SM00129">
    <property type="entry name" value="KISc"/>
    <property type="match status" value="1"/>
</dbReference>
<dbReference type="GO" id="GO:0003777">
    <property type="term" value="F:microtubule motor activity"/>
    <property type="evidence" value="ECO:0007669"/>
    <property type="project" value="InterPro"/>
</dbReference>
<feature type="compositionally biased region" description="Polar residues" evidence="9">
    <location>
        <begin position="563"/>
        <end position="576"/>
    </location>
</feature>
<keyword evidence="5 8" id="KW-0175">Coiled coil</keyword>
<keyword evidence="6" id="KW-0206">Cytoskeleton</keyword>
<feature type="binding site" evidence="7">
    <location>
        <begin position="89"/>
        <end position="96"/>
    </location>
    <ligand>
        <name>ATP</name>
        <dbReference type="ChEBI" id="CHEBI:30616"/>
    </ligand>
</feature>
<dbReference type="InterPro" id="IPR027640">
    <property type="entry name" value="Kinesin-like_fam"/>
</dbReference>
<organism evidence="12 13">
    <name type="scientific">Panagrolaimus davidi</name>
    <dbReference type="NCBI Taxonomy" id="227884"/>
    <lineage>
        <taxon>Eukaryota</taxon>
        <taxon>Metazoa</taxon>
        <taxon>Ecdysozoa</taxon>
        <taxon>Nematoda</taxon>
        <taxon>Chromadorea</taxon>
        <taxon>Rhabditida</taxon>
        <taxon>Tylenchina</taxon>
        <taxon>Panagrolaimomorpha</taxon>
        <taxon>Panagrolaimoidea</taxon>
        <taxon>Panagrolaimidae</taxon>
        <taxon>Panagrolaimus</taxon>
    </lineage>
</organism>
<dbReference type="GO" id="GO:0005875">
    <property type="term" value="C:microtubule associated complex"/>
    <property type="evidence" value="ECO:0007669"/>
    <property type="project" value="TreeGrafter"/>
</dbReference>
<evidence type="ECO:0000256" key="1">
    <source>
        <dbReference type="ARBA" id="ARBA00004245"/>
    </source>
</evidence>
<keyword evidence="10" id="KW-0472">Membrane</keyword>
<evidence type="ECO:0000256" key="2">
    <source>
        <dbReference type="ARBA" id="ARBA00022490"/>
    </source>
</evidence>
<evidence type="ECO:0000256" key="10">
    <source>
        <dbReference type="SAM" id="Phobius"/>
    </source>
</evidence>
<evidence type="ECO:0000313" key="12">
    <source>
        <dbReference type="Proteomes" id="UP000887578"/>
    </source>
</evidence>
<feature type="coiled-coil region" evidence="8">
    <location>
        <begin position="355"/>
        <end position="407"/>
    </location>
</feature>
<dbReference type="SUPFAM" id="SSF52540">
    <property type="entry name" value="P-loop containing nucleoside triphosphate hydrolases"/>
    <property type="match status" value="1"/>
</dbReference>
<evidence type="ECO:0000256" key="9">
    <source>
        <dbReference type="SAM" id="MobiDB-lite"/>
    </source>
</evidence>
<keyword evidence="4 7" id="KW-0067">ATP-binding</keyword>
<comment type="similarity">
    <text evidence="7">Belongs to the TRAFAC class myosin-kinesin ATPase superfamily. Kinesin family.</text>
</comment>
<dbReference type="WBParaSite" id="PDA_v2.g27747.t1">
    <property type="protein sequence ID" value="PDA_v2.g27747.t1"/>
    <property type="gene ID" value="PDA_v2.g27747"/>
</dbReference>
<feature type="compositionally biased region" description="Polar residues" evidence="9">
    <location>
        <begin position="476"/>
        <end position="489"/>
    </location>
</feature>
<feature type="domain" description="Kinesin motor" evidence="11">
    <location>
        <begin position="10"/>
        <end position="340"/>
    </location>
</feature>
<dbReference type="AlphaFoldDB" id="A0A914Q888"/>
<dbReference type="GO" id="GO:0008017">
    <property type="term" value="F:microtubule binding"/>
    <property type="evidence" value="ECO:0007669"/>
    <property type="project" value="InterPro"/>
</dbReference>
<keyword evidence="10" id="KW-0812">Transmembrane</keyword>
<dbReference type="Gene3D" id="3.40.850.10">
    <property type="entry name" value="Kinesin motor domain"/>
    <property type="match status" value="1"/>
</dbReference>
<dbReference type="PANTHER" id="PTHR47969">
    <property type="entry name" value="CHROMOSOME-ASSOCIATED KINESIN KIF4A-RELATED"/>
    <property type="match status" value="1"/>
</dbReference>